<dbReference type="Gene3D" id="1.25.40.10">
    <property type="entry name" value="Tetratricopeptide repeat domain"/>
    <property type="match status" value="1"/>
</dbReference>
<name>A0A6J4MI03_9BACT</name>
<protein>
    <recommendedName>
        <fullName evidence="3">Tetratricopeptide repeat protein</fullName>
    </recommendedName>
</protein>
<feature type="chain" id="PRO_5026876277" description="Tetratricopeptide repeat protein" evidence="1">
    <location>
        <begin position="27"/>
        <end position="126"/>
    </location>
</feature>
<evidence type="ECO:0000256" key="1">
    <source>
        <dbReference type="SAM" id="SignalP"/>
    </source>
</evidence>
<dbReference type="InterPro" id="IPR011990">
    <property type="entry name" value="TPR-like_helical_dom_sf"/>
</dbReference>
<organism evidence="2">
    <name type="scientific">uncultured Gemmatimonadaceae bacterium</name>
    <dbReference type="NCBI Taxonomy" id="246130"/>
    <lineage>
        <taxon>Bacteria</taxon>
        <taxon>Pseudomonadati</taxon>
        <taxon>Gemmatimonadota</taxon>
        <taxon>Gemmatimonadia</taxon>
        <taxon>Gemmatimonadales</taxon>
        <taxon>Gemmatimonadaceae</taxon>
        <taxon>environmental samples</taxon>
    </lineage>
</organism>
<reference evidence="2" key="1">
    <citation type="submission" date="2020-02" db="EMBL/GenBank/DDBJ databases">
        <authorList>
            <person name="Meier V. D."/>
        </authorList>
    </citation>
    <scope>NUCLEOTIDE SEQUENCE</scope>
    <source>
        <strain evidence="2">AVDCRST_MAG11</strain>
    </source>
</reference>
<feature type="non-terminal residue" evidence="2">
    <location>
        <position position="1"/>
    </location>
</feature>
<proteinExistence type="predicted"/>
<dbReference type="EMBL" id="CADCTU010000863">
    <property type="protein sequence ID" value="CAA9359808.1"/>
    <property type="molecule type" value="Genomic_DNA"/>
</dbReference>
<gene>
    <name evidence="2" type="ORF">AVDCRST_MAG11-4048</name>
</gene>
<dbReference type="AlphaFoldDB" id="A0A6J4MI03"/>
<sequence length="126" mass="12961">SAAAGRAFLALARADTAAAAAAFASAAPTVPGGTPLLLATAARLHAALRATDRAVAIWTAIVADHATSPEAPEAELEWARALRRAGQPAAAAARLEHLILTYPESALVAQARRERESLLHAPTSNR</sequence>
<keyword evidence="1" id="KW-0732">Signal</keyword>
<evidence type="ECO:0008006" key="3">
    <source>
        <dbReference type="Google" id="ProtNLM"/>
    </source>
</evidence>
<accession>A0A6J4MI03</accession>
<evidence type="ECO:0000313" key="2">
    <source>
        <dbReference type="EMBL" id="CAA9359808.1"/>
    </source>
</evidence>
<feature type="signal peptide" evidence="1">
    <location>
        <begin position="1"/>
        <end position="26"/>
    </location>
</feature>